<reference evidence="3" key="4">
    <citation type="journal article" date="2022" name="Res Sq">
        <title>Comparative Genomics Reveals Insights into the Divergent Evolution of Astigmatic Mites and Household Pest Adaptations.</title>
        <authorList>
            <person name="Xiong Q."/>
            <person name="Wan A.T.-Y."/>
            <person name="Liu X.-Y."/>
            <person name="Fung C.S.-H."/>
            <person name="Xiao X."/>
            <person name="Malainual N."/>
            <person name="Hou J."/>
            <person name="Wang L."/>
            <person name="Wang M."/>
            <person name="Yang K."/>
            <person name="Cui Y."/>
            <person name="Leung E."/>
            <person name="Nong W."/>
            <person name="Shin S.-K."/>
            <person name="Au S."/>
            <person name="Jeong K.Y."/>
            <person name="Chew F.T."/>
            <person name="Hui J."/>
            <person name="Leung T.F."/>
            <person name="Tungtrongchitr A."/>
            <person name="Zhong N."/>
            <person name="Liu Z."/>
            <person name="Tsui S."/>
        </authorList>
    </citation>
    <scope>NUCLEOTIDE SEQUENCE</scope>
    <source>
        <strain evidence="3">Derf</strain>
        <tissue evidence="3">Whole organism</tissue>
    </source>
</reference>
<sequence>MSSTEQVPAANPAVEETKPAATAAADQPDGKCACPAKPENQKDGCCQGKTSCPSSKQPEQAAPAEAEAPKA</sequence>
<reference evidence="3" key="1">
    <citation type="submission" date="2013-05" db="EMBL/GenBank/DDBJ databases">
        <authorList>
            <person name="Yim A.K.Y."/>
            <person name="Chan T.F."/>
            <person name="Ji K.M."/>
            <person name="Liu X.Y."/>
            <person name="Zhou J.W."/>
            <person name="Li R.Q."/>
            <person name="Yang K.Y."/>
            <person name="Li J."/>
            <person name="Li M."/>
            <person name="Law P.T.W."/>
            <person name="Wu Y.L."/>
            <person name="Cai Z.L."/>
            <person name="Qin H."/>
            <person name="Bao Y."/>
            <person name="Leung R.K.K."/>
            <person name="Ng P.K.S."/>
            <person name="Zou J."/>
            <person name="Zhong X.J."/>
            <person name="Ran P.X."/>
            <person name="Zhong N.S."/>
            <person name="Liu Z.G."/>
            <person name="Tsui S.K.W."/>
        </authorList>
    </citation>
    <scope>NUCLEOTIDE SEQUENCE</scope>
    <source>
        <strain evidence="3">Derf</strain>
        <tissue evidence="3">Whole organism</tissue>
    </source>
</reference>
<evidence type="ECO:0000313" key="3">
    <source>
        <dbReference type="EMBL" id="KAH9511262.1"/>
    </source>
</evidence>
<gene>
    <name evidence="3" type="ORF">DERF_009730</name>
    <name evidence="2" type="ORF">HUG17_7572</name>
</gene>
<feature type="compositionally biased region" description="Low complexity" evidence="1">
    <location>
        <begin position="56"/>
        <end position="71"/>
    </location>
</feature>
<dbReference type="EMBL" id="SDOV01000009">
    <property type="protein sequence ID" value="KAH7637366.1"/>
    <property type="molecule type" value="Genomic_DNA"/>
</dbReference>
<evidence type="ECO:0000256" key="1">
    <source>
        <dbReference type="SAM" id="MobiDB-lite"/>
    </source>
</evidence>
<keyword evidence="4" id="KW-1185">Reference proteome</keyword>
<reference evidence="2" key="3">
    <citation type="journal article" date="2021" name="World Allergy Organ. J.">
        <title>Chromosome-level assembly of Dermatophagoides farinae genome and transcriptome reveals two novel allergens Der f 37 and Der f 39.</title>
        <authorList>
            <person name="Chen J."/>
            <person name="Cai Z."/>
            <person name="Fan D."/>
            <person name="Hu J."/>
            <person name="Hou Y."/>
            <person name="He Y."/>
            <person name="Zhang Z."/>
            <person name="Zhao Z."/>
            <person name="Gao P."/>
            <person name="Hu W."/>
            <person name="Sun J."/>
            <person name="Li J."/>
            <person name="Ji K."/>
        </authorList>
    </citation>
    <scope>NUCLEOTIDE SEQUENCE</scope>
    <source>
        <strain evidence="2">JKM2019</strain>
    </source>
</reference>
<evidence type="ECO:0000313" key="4">
    <source>
        <dbReference type="Proteomes" id="UP000790347"/>
    </source>
</evidence>
<dbReference type="AlphaFoldDB" id="A0A922HUM2"/>
<dbReference type="EMBL" id="ASGP02000004">
    <property type="protein sequence ID" value="KAH9511262.1"/>
    <property type="molecule type" value="Genomic_DNA"/>
</dbReference>
<comment type="caution">
    <text evidence="3">The sequence shown here is derived from an EMBL/GenBank/DDBJ whole genome shotgun (WGS) entry which is preliminary data.</text>
</comment>
<accession>A0A922HUM2</accession>
<proteinExistence type="predicted"/>
<dbReference type="Proteomes" id="UP000828236">
    <property type="component" value="Unassembled WGS sequence"/>
</dbReference>
<reference evidence="2" key="2">
    <citation type="submission" date="2020-06" db="EMBL/GenBank/DDBJ databases">
        <authorList>
            <person name="Ji K."/>
            <person name="Li J."/>
        </authorList>
    </citation>
    <scope>NUCLEOTIDE SEQUENCE</scope>
    <source>
        <strain evidence="2">JKM2019</strain>
        <tissue evidence="2">Whole body</tissue>
    </source>
</reference>
<organism evidence="3 4">
    <name type="scientific">Dermatophagoides farinae</name>
    <name type="common">American house dust mite</name>
    <dbReference type="NCBI Taxonomy" id="6954"/>
    <lineage>
        <taxon>Eukaryota</taxon>
        <taxon>Metazoa</taxon>
        <taxon>Ecdysozoa</taxon>
        <taxon>Arthropoda</taxon>
        <taxon>Chelicerata</taxon>
        <taxon>Arachnida</taxon>
        <taxon>Acari</taxon>
        <taxon>Acariformes</taxon>
        <taxon>Sarcoptiformes</taxon>
        <taxon>Astigmata</taxon>
        <taxon>Psoroptidia</taxon>
        <taxon>Analgoidea</taxon>
        <taxon>Pyroglyphidae</taxon>
        <taxon>Dermatophagoidinae</taxon>
        <taxon>Dermatophagoides</taxon>
    </lineage>
</organism>
<protein>
    <submittedName>
        <fullName evidence="3">Uncharacterized protein</fullName>
    </submittedName>
</protein>
<evidence type="ECO:0000313" key="2">
    <source>
        <dbReference type="EMBL" id="KAH7637366.1"/>
    </source>
</evidence>
<feature type="region of interest" description="Disordered" evidence="1">
    <location>
        <begin position="1"/>
        <end position="71"/>
    </location>
</feature>
<dbReference type="Proteomes" id="UP000790347">
    <property type="component" value="Unassembled WGS sequence"/>
</dbReference>
<name>A0A922HUM2_DERFA</name>